<evidence type="ECO:0000313" key="1">
    <source>
        <dbReference type="EMBL" id="CAG9312708.1"/>
    </source>
</evidence>
<protein>
    <submittedName>
        <fullName evidence="1">Uncharacterized protein</fullName>
    </submittedName>
</protein>
<gene>
    <name evidence="1" type="ORF">BSTOLATCC_MIC7232</name>
</gene>
<organism evidence="1 2">
    <name type="scientific">Blepharisma stoltei</name>
    <dbReference type="NCBI Taxonomy" id="1481888"/>
    <lineage>
        <taxon>Eukaryota</taxon>
        <taxon>Sar</taxon>
        <taxon>Alveolata</taxon>
        <taxon>Ciliophora</taxon>
        <taxon>Postciliodesmatophora</taxon>
        <taxon>Heterotrichea</taxon>
        <taxon>Heterotrichida</taxon>
        <taxon>Blepharismidae</taxon>
        <taxon>Blepharisma</taxon>
    </lineage>
</organism>
<dbReference type="Proteomes" id="UP001162131">
    <property type="component" value="Unassembled WGS sequence"/>
</dbReference>
<dbReference type="AlphaFoldDB" id="A0AAU9IBJ3"/>
<name>A0AAU9IBJ3_9CILI</name>
<proteinExistence type="predicted"/>
<evidence type="ECO:0000313" key="2">
    <source>
        <dbReference type="Proteomes" id="UP001162131"/>
    </source>
</evidence>
<accession>A0AAU9IBJ3</accession>
<reference evidence="1" key="1">
    <citation type="submission" date="2021-09" db="EMBL/GenBank/DDBJ databases">
        <authorList>
            <consortium name="AG Swart"/>
            <person name="Singh M."/>
            <person name="Singh A."/>
            <person name="Seah K."/>
            <person name="Emmerich C."/>
        </authorList>
    </citation>
    <scope>NUCLEOTIDE SEQUENCE</scope>
    <source>
        <strain evidence="1">ATCC30299</strain>
    </source>
</reference>
<sequence>MEGALSIEKMEYGTTTSRGTYMRRNELYYFYYCKANQARIHEYLRIKYYPANIPDITMYWKIYENIIEAAKVHLTTSAIMDCQIEIPLMKKIKILLLSKVMRNWGKKMRKISSPLQVWKQK</sequence>
<dbReference type="EMBL" id="CAJZBQ010000008">
    <property type="protein sequence ID" value="CAG9312708.1"/>
    <property type="molecule type" value="Genomic_DNA"/>
</dbReference>
<keyword evidence="2" id="KW-1185">Reference proteome</keyword>
<comment type="caution">
    <text evidence="1">The sequence shown here is derived from an EMBL/GenBank/DDBJ whole genome shotgun (WGS) entry which is preliminary data.</text>
</comment>